<proteinExistence type="predicted"/>
<protein>
    <recommendedName>
        <fullName evidence="2">VQ domain-containing protein</fullName>
    </recommendedName>
</protein>
<dbReference type="EMBL" id="CM026427">
    <property type="protein sequence ID" value="KAG0570420.1"/>
    <property type="molecule type" value="Genomic_DNA"/>
</dbReference>
<dbReference type="InterPro" id="IPR039607">
    <property type="entry name" value="VQ_8/17/18/20/21/25"/>
</dbReference>
<dbReference type="EMBL" id="CM026427">
    <property type="protein sequence ID" value="KAG0570422.1"/>
    <property type="molecule type" value="Genomic_DNA"/>
</dbReference>
<evidence type="ECO:0000256" key="1">
    <source>
        <dbReference type="SAM" id="MobiDB-lite"/>
    </source>
</evidence>
<comment type="caution">
    <text evidence="3">The sequence shown here is derived from an EMBL/GenBank/DDBJ whole genome shotgun (WGS) entry which is preliminary data.</text>
</comment>
<gene>
    <name evidence="3" type="ORF">KC19_6G161000</name>
</gene>
<feature type="region of interest" description="Disordered" evidence="1">
    <location>
        <begin position="114"/>
        <end position="177"/>
    </location>
</feature>
<evidence type="ECO:0000259" key="2">
    <source>
        <dbReference type="Pfam" id="PF05678"/>
    </source>
</evidence>
<dbReference type="InterPro" id="IPR008889">
    <property type="entry name" value="VQ"/>
</dbReference>
<dbReference type="Pfam" id="PF05678">
    <property type="entry name" value="VQ"/>
    <property type="match status" value="1"/>
</dbReference>
<evidence type="ECO:0000313" key="4">
    <source>
        <dbReference type="Proteomes" id="UP000822688"/>
    </source>
</evidence>
<accession>A0A8T0HF66</accession>
<dbReference type="GO" id="GO:0005634">
    <property type="term" value="C:nucleus"/>
    <property type="evidence" value="ECO:0007669"/>
    <property type="project" value="TreeGrafter"/>
</dbReference>
<dbReference type="AlphaFoldDB" id="A0A8T0HF66"/>
<organism evidence="3 4">
    <name type="scientific">Ceratodon purpureus</name>
    <name type="common">Fire moss</name>
    <name type="synonym">Dicranum purpureum</name>
    <dbReference type="NCBI Taxonomy" id="3225"/>
    <lineage>
        <taxon>Eukaryota</taxon>
        <taxon>Viridiplantae</taxon>
        <taxon>Streptophyta</taxon>
        <taxon>Embryophyta</taxon>
        <taxon>Bryophyta</taxon>
        <taxon>Bryophytina</taxon>
        <taxon>Bryopsida</taxon>
        <taxon>Dicranidae</taxon>
        <taxon>Pseudoditrichales</taxon>
        <taxon>Ditrichaceae</taxon>
        <taxon>Ceratodon</taxon>
    </lineage>
</organism>
<dbReference type="Proteomes" id="UP000822688">
    <property type="component" value="Chromosome 6"/>
</dbReference>
<sequence>MSPSSSPGSRSAVAACKIEQDLSPMVSGGSKDLLSSSFQFGITRKRHPERSHQRVNSPLKLSKDSYRIRKPPLPLPQVQYRPPIIIHTYSPKIIHTQPDDFMSIVQKLTGSSNTRLSLKESSSKEDKQASTSATVREETGRGHLPNAATIDLEREGSGDSSSATATNCGLPSSSKDSGTLLVTDQSCRGGAAEAATCIKQSNSPRSPLDSQFEFDNFSDSLFNQFSGIADPSAGSAIINSQVKAFSFHKSNPFNCFADFMQHAPGVLQAATSKPASKPTRSRTQRHQHQDLMRSYADNTVPSPGLLSPNLMPDVSSQGWSQSKFLDCLDGVSAPPGSRFVNQTPPLRQRQFSGPSYNLEGSTMVALENIHAFMLR</sequence>
<feature type="compositionally biased region" description="Polar residues" evidence="1">
    <location>
        <begin position="158"/>
        <end position="177"/>
    </location>
</feature>
<reference evidence="3 4" key="1">
    <citation type="submission" date="2020-06" db="EMBL/GenBank/DDBJ databases">
        <title>WGS assembly of Ceratodon purpureus strain R40.</title>
        <authorList>
            <person name="Carey S.B."/>
            <person name="Jenkins J."/>
            <person name="Shu S."/>
            <person name="Lovell J.T."/>
            <person name="Sreedasyam A."/>
            <person name="Maumus F."/>
            <person name="Tiley G.P."/>
            <person name="Fernandez-Pozo N."/>
            <person name="Barry K."/>
            <person name="Chen C."/>
            <person name="Wang M."/>
            <person name="Lipzen A."/>
            <person name="Daum C."/>
            <person name="Saski C.A."/>
            <person name="Payton A.C."/>
            <person name="Mcbreen J.C."/>
            <person name="Conrad R.E."/>
            <person name="Kollar L.M."/>
            <person name="Olsson S."/>
            <person name="Huttunen S."/>
            <person name="Landis J.B."/>
            <person name="Wickett N.J."/>
            <person name="Johnson M.G."/>
            <person name="Rensing S.A."/>
            <person name="Grimwood J."/>
            <person name="Schmutz J."/>
            <person name="Mcdaniel S.F."/>
        </authorList>
    </citation>
    <scope>NUCLEOTIDE SEQUENCE [LARGE SCALE GENOMIC DNA]</scope>
    <source>
        <strain evidence="3 4">R40</strain>
    </source>
</reference>
<feature type="domain" description="VQ" evidence="2">
    <location>
        <begin position="88"/>
        <end position="112"/>
    </location>
</feature>
<keyword evidence="4" id="KW-1185">Reference proteome</keyword>
<feature type="compositionally biased region" description="Basic and acidic residues" evidence="1">
    <location>
        <begin position="117"/>
        <end position="128"/>
    </location>
</feature>
<evidence type="ECO:0000313" key="3">
    <source>
        <dbReference type="EMBL" id="KAG0570421.1"/>
    </source>
</evidence>
<name>A0A8T0HF66_CERPU</name>
<dbReference type="PANTHER" id="PTHR33143">
    <property type="entry name" value="F16F4.1 PROTEIN-RELATED"/>
    <property type="match status" value="1"/>
</dbReference>
<dbReference type="PANTHER" id="PTHR33143:SF6">
    <property type="entry name" value="OS08G0102900 PROTEIN"/>
    <property type="match status" value="1"/>
</dbReference>
<dbReference type="EMBL" id="CM026427">
    <property type="protein sequence ID" value="KAG0570421.1"/>
    <property type="molecule type" value="Genomic_DNA"/>
</dbReference>